<feature type="domain" description="SMB" evidence="8">
    <location>
        <begin position="334"/>
        <end position="379"/>
    </location>
</feature>
<dbReference type="RefSeq" id="XP_015517871.2">
    <property type="nucleotide sequence ID" value="XM_015662385.2"/>
</dbReference>
<feature type="domain" description="Sushi" evidence="7">
    <location>
        <begin position="81"/>
        <end position="135"/>
    </location>
</feature>
<dbReference type="FunCoup" id="A0A6J0BSU4">
    <property type="interactions" value="8"/>
</dbReference>
<dbReference type="SUPFAM" id="SSF49899">
    <property type="entry name" value="Concanavalin A-like lectins/glucanases"/>
    <property type="match status" value="1"/>
</dbReference>
<gene>
    <name evidence="10" type="primary">LOC107222862</name>
</gene>
<keyword evidence="9" id="KW-1185">Reference proteome</keyword>
<dbReference type="CDD" id="cd00033">
    <property type="entry name" value="CCP"/>
    <property type="match status" value="2"/>
</dbReference>
<protein>
    <submittedName>
        <fullName evidence="10">MAM and LDL-receptor class A domain-containing protein 1</fullName>
    </submittedName>
</protein>
<dbReference type="InterPro" id="IPR001212">
    <property type="entry name" value="Somatomedin_B_dom"/>
</dbReference>
<evidence type="ECO:0000256" key="4">
    <source>
        <dbReference type="SAM" id="Phobius"/>
    </source>
</evidence>
<dbReference type="InterPro" id="IPR035976">
    <property type="entry name" value="Sushi/SCR/CCP_sf"/>
</dbReference>
<evidence type="ECO:0000256" key="5">
    <source>
        <dbReference type="SAM" id="SignalP"/>
    </source>
</evidence>
<sequence length="526" mass="58757">MKFSVLICSVLITITGFYVEDSLQVPSRCREVKILNGRMRQKPRGRMVRFYCDPGFKLIGNKYAICIKERLDLTPPICVKTTCSPIEKPENSLMVQKESGAVLMFFCEPGYQLQGPKEIYCTGTAWNDTAPTCKNTRTNPPTSCNFDDPDLCSWEQDPMHDFDWTRHNFRTGRSKIPTGPSHDHTLGSGYNGYYLYTEASGRTENHTARIVSPLYSSNLTEAGCFSFWYHMYGRTIGTLNVFVKAEGETKLGKLMFTKSGNQGNAWWPGFFYLPKVEDNFQIIIEGVRGQGYLSDIAIDDVAILQGNACMDQLNMTTEVTPADDDNDQVEIVNSMQTCNGKCTNFNTTLDSSEVCQCDLFCMDRQNCCPDYDEFCFSSTDFDDISTSITEGLQTFSFAPIPISPKDGLDPNPPKWLDDKTSEKPTPSSTQQTLAVTVSSEEVDAQKSSRDPRKFSLSGIIAIVAGIAVVMIVGAGLVTFSVLQVRNNYKKNSRKSALSEDSDVRFLTSDEMLDFNIAKPEDMELSS</sequence>
<evidence type="ECO:0000256" key="2">
    <source>
        <dbReference type="PROSITE-ProRule" id="PRU00302"/>
    </source>
</evidence>
<feature type="transmembrane region" description="Helical" evidence="4">
    <location>
        <begin position="456"/>
        <end position="484"/>
    </location>
</feature>
<dbReference type="InterPro" id="IPR036024">
    <property type="entry name" value="Somatomedin_B-like_dom_sf"/>
</dbReference>
<dbReference type="InterPro" id="IPR000998">
    <property type="entry name" value="MAM_dom"/>
</dbReference>
<evidence type="ECO:0000313" key="10">
    <source>
        <dbReference type="RefSeq" id="XP_015517871.2"/>
    </source>
</evidence>
<feature type="signal peptide" evidence="5">
    <location>
        <begin position="1"/>
        <end position="16"/>
    </location>
</feature>
<feature type="compositionally biased region" description="Polar residues" evidence="3">
    <location>
        <begin position="423"/>
        <end position="439"/>
    </location>
</feature>
<dbReference type="Proteomes" id="UP000829291">
    <property type="component" value="Chromosome 2"/>
</dbReference>
<dbReference type="AlphaFoldDB" id="A0A6J0BSU4"/>
<accession>A0A6J0BSU4</accession>
<dbReference type="Gene3D" id="2.10.70.10">
    <property type="entry name" value="Complement Module, domain 1"/>
    <property type="match status" value="2"/>
</dbReference>
<dbReference type="PROSITE" id="PS50060">
    <property type="entry name" value="MAM_2"/>
    <property type="match status" value="1"/>
</dbReference>
<dbReference type="PANTHER" id="PTHR23282:SF101">
    <property type="entry name" value="MAM DOMAIN-CONTAINING PROTEIN"/>
    <property type="match status" value="1"/>
</dbReference>
<keyword evidence="5" id="KW-0732">Signal</keyword>
<dbReference type="SUPFAM" id="SSF90188">
    <property type="entry name" value="Somatomedin B domain"/>
    <property type="match status" value="1"/>
</dbReference>
<dbReference type="GeneID" id="107222862"/>
<keyword evidence="2" id="KW-0768">Sushi</keyword>
<dbReference type="Pfam" id="PF01033">
    <property type="entry name" value="Somatomedin_B"/>
    <property type="match status" value="1"/>
</dbReference>
<evidence type="ECO:0000259" key="8">
    <source>
        <dbReference type="PROSITE" id="PS50958"/>
    </source>
</evidence>
<keyword evidence="4" id="KW-0812">Transmembrane</keyword>
<dbReference type="PANTHER" id="PTHR23282">
    <property type="entry name" value="APICAL ENDOSOMAL GLYCOPROTEIN PRECURSOR"/>
    <property type="match status" value="1"/>
</dbReference>
<dbReference type="InParanoid" id="A0A6J0BSU4"/>
<dbReference type="SMART" id="SM00137">
    <property type="entry name" value="MAM"/>
    <property type="match status" value="1"/>
</dbReference>
<comment type="caution">
    <text evidence="2">Lacks conserved residue(s) required for the propagation of feature annotation.</text>
</comment>
<dbReference type="PROSITE" id="PS50923">
    <property type="entry name" value="SUSHI"/>
    <property type="match status" value="1"/>
</dbReference>
<keyword evidence="4" id="KW-1133">Transmembrane helix</keyword>
<evidence type="ECO:0000256" key="3">
    <source>
        <dbReference type="SAM" id="MobiDB-lite"/>
    </source>
</evidence>
<dbReference type="CDD" id="cd06263">
    <property type="entry name" value="MAM"/>
    <property type="match status" value="1"/>
</dbReference>
<dbReference type="SMART" id="SM00032">
    <property type="entry name" value="CCP"/>
    <property type="match status" value="2"/>
</dbReference>
<dbReference type="SUPFAM" id="SSF57535">
    <property type="entry name" value="Complement control module/SCR domain"/>
    <property type="match status" value="2"/>
</dbReference>
<dbReference type="PROSITE" id="PS00524">
    <property type="entry name" value="SMB_1"/>
    <property type="match status" value="1"/>
</dbReference>
<dbReference type="Pfam" id="PF00629">
    <property type="entry name" value="MAM"/>
    <property type="match status" value="1"/>
</dbReference>
<dbReference type="InterPro" id="IPR013320">
    <property type="entry name" value="ConA-like_dom_sf"/>
</dbReference>
<dbReference type="Gene3D" id="4.10.410.20">
    <property type="match status" value="1"/>
</dbReference>
<dbReference type="Pfam" id="PF00084">
    <property type="entry name" value="Sushi"/>
    <property type="match status" value="1"/>
</dbReference>
<feature type="region of interest" description="Disordered" evidence="3">
    <location>
        <begin position="401"/>
        <end position="448"/>
    </location>
</feature>
<evidence type="ECO:0000259" key="6">
    <source>
        <dbReference type="PROSITE" id="PS50060"/>
    </source>
</evidence>
<evidence type="ECO:0000256" key="1">
    <source>
        <dbReference type="ARBA" id="ARBA00023157"/>
    </source>
</evidence>
<dbReference type="GO" id="GO:0016020">
    <property type="term" value="C:membrane"/>
    <property type="evidence" value="ECO:0007669"/>
    <property type="project" value="InterPro"/>
</dbReference>
<feature type="domain" description="MAM" evidence="6">
    <location>
        <begin position="142"/>
        <end position="311"/>
    </location>
</feature>
<dbReference type="Gene3D" id="2.60.120.200">
    <property type="match status" value="1"/>
</dbReference>
<dbReference type="KEGG" id="nlo:107222862"/>
<dbReference type="PROSITE" id="PS50958">
    <property type="entry name" value="SMB_2"/>
    <property type="match status" value="1"/>
</dbReference>
<keyword evidence="1" id="KW-1015">Disulfide bond</keyword>
<reference evidence="10" key="1">
    <citation type="submission" date="2025-08" db="UniProtKB">
        <authorList>
            <consortium name="RefSeq"/>
        </authorList>
    </citation>
    <scope>IDENTIFICATION</scope>
    <source>
        <tissue evidence="10">Thorax and Abdomen</tissue>
    </source>
</reference>
<keyword evidence="4" id="KW-0472">Membrane</keyword>
<dbReference type="OrthoDB" id="6107927at2759"/>
<dbReference type="InterPro" id="IPR000436">
    <property type="entry name" value="Sushi_SCR_CCP_dom"/>
</dbReference>
<evidence type="ECO:0000313" key="9">
    <source>
        <dbReference type="Proteomes" id="UP000829291"/>
    </source>
</evidence>
<evidence type="ECO:0000259" key="7">
    <source>
        <dbReference type="PROSITE" id="PS50923"/>
    </source>
</evidence>
<dbReference type="SMART" id="SM00201">
    <property type="entry name" value="SO"/>
    <property type="match status" value="1"/>
</dbReference>
<proteinExistence type="predicted"/>
<organism evidence="10">
    <name type="scientific">Neodiprion lecontei</name>
    <name type="common">Redheaded pine sawfly</name>
    <dbReference type="NCBI Taxonomy" id="441921"/>
    <lineage>
        <taxon>Eukaryota</taxon>
        <taxon>Metazoa</taxon>
        <taxon>Ecdysozoa</taxon>
        <taxon>Arthropoda</taxon>
        <taxon>Hexapoda</taxon>
        <taxon>Insecta</taxon>
        <taxon>Pterygota</taxon>
        <taxon>Neoptera</taxon>
        <taxon>Endopterygota</taxon>
        <taxon>Hymenoptera</taxon>
        <taxon>Tenthredinoidea</taxon>
        <taxon>Diprionidae</taxon>
        <taxon>Diprioninae</taxon>
        <taxon>Neodiprion</taxon>
    </lineage>
</organism>
<dbReference type="InterPro" id="IPR051560">
    <property type="entry name" value="MAM_domain-containing"/>
</dbReference>
<name>A0A6J0BSU4_NEOLC</name>
<feature type="chain" id="PRO_5045513509" evidence="5">
    <location>
        <begin position="17"/>
        <end position="526"/>
    </location>
</feature>